<reference evidence="3" key="1">
    <citation type="submission" date="2022-06" db="EMBL/GenBank/DDBJ databases">
        <title>Genome Sequence of Candolleomyces eurysporus.</title>
        <authorList>
            <person name="Buettner E."/>
        </authorList>
    </citation>
    <scope>NUCLEOTIDE SEQUENCE</scope>
    <source>
        <strain evidence="3">VTCC 930004</strain>
    </source>
</reference>
<dbReference type="Pfam" id="PF24883">
    <property type="entry name" value="NPHP3_N"/>
    <property type="match status" value="1"/>
</dbReference>
<feature type="domain" description="Nephrocystin 3-like N-terminal" evidence="2">
    <location>
        <begin position="8"/>
        <end position="147"/>
    </location>
</feature>
<dbReference type="AlphaFoldDB" id="A0A9W8MCF5"/>
<comment type="caution">
    <text evidence="3">The sequence shown here is derived from an EMBL/GenBank/DDBJ whole genome shotgun (WGS) entry which is preliminary data.</text>
</comment>
<evidence type="ECO:0000256" key="1">
    <source>
        <dbReference type="ARBA" id="ARBA00022737"/>
    </source>
</evidence>
<dbReference type="EMBL" id="JANBPK010001316">
    <property type="protein sequence ID" value="KAJ2923559.1"/>
    <property type="molecule type" value="Genomic_DNA"/>
</dbReference>
<proteinExistence type="predicted"/>
<gene>
    <name evidence="3" type="ORF">H1R20_g13535</name>
</gene>
<evidence type="ECO:0000313" key="4">
    <source>
        <dbReference type="Proteomes" id="UP001140091"/>
    </source>
</evidence>
<accession>A0A9W8MCF5</accession>
<dbReference type="OrthoDB" id="4760524at2759"/>
<evidence type="ECO:0000313" key="3">
    <source>
        <dbReference type="EMBL" id="KAJ2923559.1"/>
    </source>
</evidence>
<protein>
    <recommendedName>
        <fullName evidence="2">Nephrocystin 3-like N-terminal domain-containing protein</fullName>
    </recommendedName>
</protein>
<sequence length="378" mass="42997">MSERCAGKGLLGASFFFSYRAPETRGKKYLVPTLAYQLAQNVGGLGPSILSAIERDPCIFDKNMQSQMDVLILQPLKEAADEGVLDPSPKVVIIDGLDECSPVDISGSCSTARDRLAREEEQRKVLEVIATAAKHPSFPFRILLGSRPERVIRTFFAELPTQVFWSITLDESYKPDADIELLLRCRLSTISQTFGIECDGSWLSEDVIRTLVRNASGQFIYIATVLRFIEEAQGCTHQDRLQLILGRRRKTGCKDTPQAFDQLDHLYARVLESSPDPALSVVWLRAIHFLSSTKKVPASFVDRFLESQSGDVERLLGNLHSILSVPQDKDKFHYRFYHLSFPEFLGHPERAKEFYVDDQAWVNHFILRYLTFYQRELL</sequence>
<dbReference type="Proteomes" id="UP001140091">
    <property type="component" value="Unassembled WGS sequence"/>
</dbReference>
<name>A0A9W8MCF5_9AGAR</name>
<evidence type="ECO:0000259" key="2">
    <source>
        <dbReference type="Pfam" id="PF24883"/>
    </source>
</evidence>
<keyword evidence="4" id="KW-1185">Reference proteome</keyword>
<feature type="non-terminal residue" evidence="3">
    <location>
        <position position="378"/>
    </location>
</feature>
<dbReference type="PANTHER" id="PTHR10039:SF14">
    <property type="entry name" value="NACHT DOMAIN-CONTAINING PROTEIN"/>
    <property type="match status" value="1"/>
</dbReference>
<dbReference type="InterPro" id="IPR056884">
    <property type="entry name" value="NPHP3-like_N"/>
</dbReference>
<dbReference type="PANTHER" id="PTHR10039">
    <property type="entry name" value="AMELOGENIN"/>
    <property type="match status" value="1"/>
</dbReference>
<organism evidence="3 4">
    <name type="scientific">Candolleomyces eurysporus</name>
    <dbReference type="NCBI Taxonomy" id="2828524"/>
    <lineage>
        <taxon>Eukaryota</taxon>
        <taxon>Fungi</taxon>
        <taxon>Dikarya</taxon>
        <taxon>Basidiomycota</taxon>
        <taxon>Agaricomycotina</taxon>
        <taxon>Agaricomycetes</taxon>
        <taxon>Agaricomycetidae</taxon>
        <taxon>Agaricales</taxon>
        <taxon>Agaricineae</taxon>
        <taxon>Psathyrellaceae</taxon>
        <taxon>Candolleomyces</taxon>
    </lineage>
</organism>
<keyword evidence="1" id="KW-0677">Repeat</keyword>